<dbReference type="EMBL" id="JARULN010000001">
    <property type="protein sequence ID" value="MDG5752695.1"/>
    <property type="molecule type" value="Genomic_DNA"/>
</dbReference>
<evidence type="ECO:0000313" key="8">
    <source>
        <dbReference type="Proteomes" id="UP001218246"/>
    </source>
</evidence>
<dbReference type="SUPFAM" id="SSF50447">
    <property type="entry name" value="Translation proteins"/>
    <property type="match status" value="1"/>
</dbReference>
<sequence length="394" mass="43827">MTERLYYQDPYIQHFTSQILKQGADENGAYVVLQETAFYPTGGGQPCDIGTLNHAQVTRVEEIEGEIRHYTSEALSGTVTGQIDWSRRFDHMQQHAGQHILSAAFAEKFGIPTISFHLGRDSSTIDLQIEELSQETVLAAEELANEIVFNNIPIEVRWMNEEEANTLPLRKKPKVTENIRIVMIKNFDYSGCGGTHPNRTGEVGAIKIVDWQRHKGHVRLTFLCGWRSIRTLQEKQTIVKDVVRLLNSKERDVASKLANLIETQKELEKSLRESHEQLLAHEANTLSRTARIHPNGKLIAAISHHSISDLAKMSAMLTQDSEAIVLLVTQTDDKIQCICACGQSIEQNMNEVLKSVLPLINGKGGGNAKSARGGGEASISAEDLLEQLIIKVSS</sequence>
<evidence type="ECO:0000256" key="5">
    <source>
        <dbReference type="SAM" id="Coils"/>
    </source>
</evidence>
<dbReference type="Pfam" id="PF07973">
    <property type="entry name" value="tRNA_SAD"/>
    <property type="match status" value="1"/>
</dbReference>
<evidence type="ECO:0000256" key="1">
    <source>
        <dbReference type="ARBA" id="ARBA00001947"/>
    </source>
</evidence>
<dbReference type="InterPro" id="IPR051335">
    <property type="entry name" value="Alanyl-tRNA_Editing_Enzymes"/>
</dbReference>
<keyword evidence="8" id="KW-1185">Reference proteome</keyword>
<evidence type="ECO:0000259" key="6">
    <source>
        <dbReference type="PROSITE" id="PS50860"/>
    </source>
</evidence>
<evidence type="ECO:0000256" key="4">
    <source>
        <dbReference type="ARBA" id="ARBA00022833"/>
    </source>
</evidence>
<dbReference type="PANTHER" id="PTHR43462:SF1">
    <property type="entry name" value="ALANYL-TRNA EDITING PROTEIN AARSD1"/>
    <property type="match status" value="1"/>
</dbReference>
<reference evidence="7 8" key="1">
    <citation type="submission" date="2023-04" db="EMBL/GenBank/DDBJ databases">
        <title>Ectobacillus antri isolated from activated sludge.</title>
        <authorList>
            <person name="Yan P."/>
            <person name="Liu X."/>
        </authorList>
    </citation>
    <scope>NUCLEOTIDE SEQUENCE [LARGE SCALE GENOMIC DNA]</scope>
    <source>
        <strain evidence="7 8">C18H</strain>
    </source>
</reference>
<comment type="cofactor">
    <cofactor evidence="1">
        <name>Zn(2+)</name>
        <dbReference type="ChEBI" id="CHEBI:29105"/>
    </cofactor>
</comment>
<dbReference type="Gene3D" id="3.30.980.10">
    <property type="entry name" value="Threonyl-trna Synthetase, Chain A, domain 2"/>
    <property type="match status" value="1"/>
</dbReference>
<keyword evidence="5" id="KW-0175">Coiled coil</keyword>
<dbReference type="Proteomes" id="UP001218246">
    <property type="component" value="Unassembled WGS sequence"/>
</dbReference>
<accession>A0ABT6H147</accession>
<organism evidence="7 8">
    <name type="scientific">Ectobacillus antri</name>
    <dbReference type="NCBI Taxonomy" id="2486280"/>
    <lineage>
        <taxon>Bacteria</taxon>
        <taxon>Bacillati</taxon>
        <taxon>Bacillota</taxon>
        <taxon>Bacilli</taxon>
        <taxon>Bacillales</taxon>
        <taxon>Bacillaceae</taxon>
        <taxon>Ectobacillus</taxon>
    </lineage>
</organism>
<evidence type="ECO:0000256" key="3">
    <source>
        <dbReference type="ARBA" id="ARBA00022723"/>
    </source>
</evidence>
<name>A0ABT6H147_9BACI</name>
<dbReference type="SMART" id="SM00863">
    <property type="entry name" value="tRNA_SAD"/>
    <property type="match status" value="1"/>
</dbReference>
<keyword evidence="3" id="KW-0479">Metal-binding</keyword>
<dbReference type="InterPro" id="IPR012947">
    <property type="entry name" value="tRNA_SAD"/>
</dbReference>
<dbReference type="InterPro" id="IPR018165">
    <property type="entry name" value="Ala-tRNA-synth_IIc_core"/>
</dbReference>
<dbReference type="InterPro" id="IPR018163">
    <property type="entry name" value="Thr/Ala-tRNA-synth_IIc_edit"/>
</dbReference>
<dbReference type="Pfam" id="PF02272">
    <property type="entry name" value="DHHA1"/>
    <property type="match status" value="1"/>
</dbReference>
<dbReference type="PANTHER" id="PTHR43462">
    <property type="entry name" value="ALANYL-TRNA EDITING PROTEIN"/>
    <property type="match status" value="1"/>
</dbReference>
<evidence type="ECO:0000313" key="7">
    <source>
        <dbReference type="EMBL" id="MDG5752695.1"/>
    </source>
</evidence>
<feature type="domain" description="Alanyl-transfer RNA synthetases family profile" evidence="6">
    <location>
        <begin position="1"/>
        <end position="234"/>
    </location>
</feature>
<dbReference type="InterPro" id="IPR009000">
    <property type="entry name" value="Transl_B-barrel_sf"/>
</dbReference>
<dbReference type="SUPFAM" id="SSF55186">
    <property type="entry name" value="ThrRS/AlaRS common domain"/>
    <property type="match status" value="1"/>
</dbReference>
<protein>
    <submittedName>
        <fullName evidence="7">DHHA1 domain-containing protein</fullName>
    </submittedName>
</protein>
<evidence type="ECO:0000256" key="2">
    <source>
        <dbReference type="ARBA" id="ARBA00004496"/>
    </source>
</evidence>
<proteinExistence type="predicted"/>
<dbReference type="InterPro" id="IPR003156">
    <property type="entry name" value="DHHA1_dom"/>
</dbReference>
<keyword evidence="4" id="KW-0862">Zinc</keyword>
<dbReference type="PROSITE" id="PS50860">
    <property type="entry name" value="AA_TRNA_LIGASE_II_ALA"/>
    <property type="match status" value="1"/>
</dbReference>
<gene>
    <name evidence="7" type="ORF">P6P90_01605</name>
</gene>
<dbReference type="RefSeq" id="WP_278017914.1">
    <property type="nucleotide sequence ID" value="NZ_JARRRY010000001.1"/>
</dbReference>
<dbReference type="Gene3D" id="2.40.30.130">
    <property type="match status" value="1"/>
</dbReference>
<comment type="caution">
    <text evidence="7">The sequence shown here is derived from an EMBL/GenBank/DDBJ whole genome shotgun (WGS) entry which is preliminary data.</text>
</comment>
<dbReference type="Gene3D" id="3.10.310.40">
    <property type="match status" value="1"/>
</dbReference>
<comment type="subcellular location">
    <subcellularLocation>
        <location evidence="2">Cytoplasm</location>
    </subcellularLocation>
</comment>
<feature type="coiled-coil region" evidence="5">
    <location>
        <begin position="257"/>
        <end position="284"/>
    </location>
</feature>